<evidence type="ECO:0000313" key="7">
    <source>
        <dbReference type="WBParaSite" id="PDA_v2.g24823.t1"/>
    </source>
</evidence>
<dbReference type="PANTHER" id="PTHR11566:SF21">
    <property type="entry name" value="DYNAMIN RELATED PROTEIN 1, ISOFORM A"/>
    <property type="match status" value="1"/>
</dbReference>
<dbReference type="InterPro" id="IPR027417">
    <property type="entry name" value="P-loop_NTPase"/>
</dbReference>
<dbReference type="SMART" id="SM00053">
    <property type="entry name" value="DYNc"/>
    <property type="match status" value="1"/>
</dbReference>
<organism evidence="6 7">
    <name type="scientific">Panagrolaimus davidi</name>
    <dbReference type="NCBI Taxonomy" id="227884"/>
    <lineage>
        <taxon>Eukaryota</taxon>
        <taxon>Metazoa</taxon>
        <taxon>Ecdysozoa</taxon>
        <taxon>Nematoda</taxon>
        <taxon>Chromadorea</taxon>
        <taxon>Rhabditida</taxon>
        <taxon>Tylenchina</taxon>
        <taxon>Panagrolaimomorpha</taxon>
        <taxon>Panagrolaimoidea</taxon>
        <taxon>Panagrolaimidae</taxon>
        <taxon>Panagrolaimus</taxon>
    </lineage>
</organism>
<reference evidence="7" key="1">
    <citation type="submission" date="2022-11" db="UniProtKB">
        <authorList>
            <consortium name="WormBaseParasite"/>
        </authorList>
    </citation>
    <scope>IDENTIFICATION</scope>
</reference>
<dbReference type="InterPro" id="IPR030381">
    <property type="entry name" value="G_DYNAMIN_dom"/>
</dbReference>
<dbReference type="Gene3D" id="3.40.50.300">
    <property type="entry name" value="P-loop containing nucleotide triphosphate hydrolases"/>
    <property type="match status" value="1"/>
</dbReference>
<dbReference type="Gene3D" id="1.20.120.1240">
    <property type="entry name" value="Dynamin, middle domain"/>
    <property type="match status" value="1"/>
</dbReference>
<evidence type="ECO:0000256" key="2">
    <source>
        <dbReference type="ARBA" id="ARBA00023134"/>
    </source>
</evidence>
<evidence type="ECO:0000259" key="5">
    <source>
        <dbReference type="PROSITE" id="PS51718"/>
    </source>
</evidence>
<evidence type="ECO:0000259" key="4">
    <source>
        <dbReference type="PROSITE" id="PS51388"/>
    </source>
</evidence>
<dbReference type="InterPro" id="IPR003130">
    <property type="entry name" value="GED"/>
</dbReference>
<keyword evidence="2 3" id="KW-0342">GTP-binding</keyword>
<dbReference type="GO" id="GO:0006897">
    <property type="term" value="P:endocytosis"/>
    <property type="evidence" value="ECO:0007669"/>
    <property type="project" value="TreeGrafter"/>
</dbReference>
<dbReference type="GO" id="GO:0003924">
    <property type="term" value="F:GTPase activity"/>
    <property type="evidence" value="ECO:0007669"/>
    <property type="project" value="InterPro"/>
</dbReference>
<dbReference type="WBParaSite" id="PDA_v2.g24823.t1">
    <property type="protein sequence ID" value="PDA_v2.g24823.t1"/>
    <property type="gene ID" value="PDA_v2.g24823"/>
</dbReference>
<dbReference type="GO" id="GO:0005525">
    <property type="term" value="F:GTP binding"/>
    <property type="evidence" value="ECO:0007669"/>
    <property type="project" value="UniProtKB-KW"/>
</dbReference>
<dbReference type="PROSITE" id="PS51388">
    <property type="entry name" value="GED"/>
    <property type="match status" value="1"/>
</dbReference>
<dbReference type="InterPro" id="IPR020850">
    <property type="entry name" value="GED_dom"/>
</dbReference>
<dbReference type="GO" id="GO:0005874">
    <property type="term" value="C:microtubule"/>
    <property type="evidence" value="ECO:0007669"/>
    <property type="project" value="TreeGrafter"/>
</dbReference>
<dbReference type="PANTHER" id="PTHR11566">
    <property type="entry name" value="DYNAMIN"/>
    <property type="match status" value="1"/>
</dbReference>
<dbReference type="SUPFAM" id="SSF52540">
    <property type="entry name" value="P-loop containing nucleoside triphosphate hydrolases"/>
    <property type="match status" value="1"/>
</dbReference>
<keyword evidence="1 3" id="KW-0547">Nucleotide-binding</keyword>
<evidence type="ECO:0000256" key="1">
    <source>
        <dbReference type="ARBA" id="ARBA00022741"/>
    </source>
</evidence>
<dbReference type="Pfam" id="PF00350">
    <property type="entry name" value="Dynamin_N"/>
    <property type="match status" value="1"/>
</dbReference>
<dbReference type="GO" id="GO:0008017">
    <property type="term" value="F:microtubule binding"/>
    <property type="evidence" value="ECO:0007669"/>
    <property type="project" value="TreeGrafter"/>
</dbReference>
<dbReference type="PROSITE" id="PS00410">
    <property type="entry name" value="G_DYNAMIN_1"/>
    <property type="match status" value="1"/>
</dbReference>
<dbReference type="Pfam" id="PF02212">
    <property type="entry name" value="GED"/>
    <property type="match status" value="1"/>
</dbReference>
<dbReference type="GO" id="GO:0005739">
    <property type="term" value="C:mitochondrion"/>
    <property type="evidence" value="ECO:0007669"/>
    <property type="project" value="TreeGrafter"/>
</dbReference>
<dbReference type="CDD" id="cd08771">
    <property type="entry name" value="DLP_1"/>
    <property type="match status" value="1"/>
</dbReference>
<dbReference type="GO" id="GO:0000266">
    <property type="term" value="P:mitochondrial fission"/>
    <property type="evidence" value="ECO:0007669"/>
    <property type="project" value="TreeGrafter"/>
</dbReference>
<feature type="domain" description="Dynamin-type G" evidence="5">
    <location>
        <begin position="26"/>
        <end position="297"/>
    </location>
</feature>
<dbReference type="GO" id="GO:0016020">
    <property type="term" value="C:membrane"/>
    <property type="evidence" value="ECO:0007669"/>
    <property type="project" value="TreeGrafter"/>
</dbReference>
<evidence type="ECO:0000313" key="6">
    <source>
        <dbReference type="Proteomes" id="UP000887578"/>
    </source>
</evidence>
<dbReference type="Proteomes" id="UP000887578">
    <property type="component" value="Unplaced"/>
</dbReference>
<dbReference type="SMART" id="SM00302">
    <property type="entry name" value="GED"/>
    <property type="match status" value="1"/>
</dbReference>
<dbReference type="PRINTS" id="PR00195">
    <property type="entry name" value="DYNAMIN"/>
</dbReference>
<dbReference type="AlphaFoldDB" id="A0A914Q115"/>
<name>A0A914Q115_9BILA</name>
<accession>A0A914Q115</accession>
<dbReference type="PROSITE" id="PS51718">
    <property type="entry name" value="G_DYNAMIN_2"/>
    <property type="match status" value="1"/>
</dbReference>
<feature type="domain" description="GED" evidence="4">
    <location>
        <begin position="542"/>
        <end position="633"/>
    </location>
</feature>
<dbReference type="InterPro" id="IPR019762">
    <property type="entry name" value="Dynamin_GTPase_CS"/>
</dbReference>
<dbReference type="GO" id="GO:0048312">
    <property type="term" value="P:intracellular distribution of mitochondria"/>
    <property type="evidence" value="ECO:0007669"/>
    <property type="project" value="TreeGrafter"/>
</dbReference>
<sequence>MPHLESLIPTIRKLQDIYATLSEQDKIELPQIVVVGTQSAGKSSVIEGIVGMDFLPRGTGIVTRSPLLLHLIHTPIEHPERGQPDPGAFAKFEHLPGEIFTDFDQVRKEIQKRTNVLSGTEKVPINLKIYSNKVIDLSLVDLPGMTKNPVGDQPKDIEEQIEKLIMKYIKNPDSLILTVAAANQDIATVEAIKFAQKVDRDGDRTLCVVTKLDLMDKGTNAMDVLNGLVVPVKKGIIGVVNRSQADIKDEKPMKKCLDDETKFLGKKYPTIAEKHGIKYLSKALNDLLMKHIQERLPKLKERIANLKIMYEEKLRSWGDPINDANGKNKVVSEVITKFREKYVFSIKGKGTSKKNITTELYGGACISRIFHETFFNDVGKINPIEGLTDEAIMIESRNVSGVRPALFIVDECFDNIVIKQVQRLEEPCLRCVDSVYEELLQIIQCCCKEINVLQRFPLLSAHLNKFVANLVSNRIHATKEFVKNLIKIEAAYINTKNPDLDLHLLSQKLADKDDKAKSSNSGVVEIPLTLKQVLSERDQENTALMKVCIEQYFKSVIKSTQDKVPKAIMEFMVNNVIENLDTELMTAFYKCQEVYELLVENSDMIKRRENATEMLKKHIKANEIINEIYETSA</sequence>
<evidence type="ECO:0000256" key="3">
    <source>
        <dbReference type="RuleBase" id="RU003932"/>
    </source>
</evidence>
<keyword evidence="6" id="KW-1185">Reference proteome</keyword>
<dbReference type="InterPro" id="IPR001401">
    <property type="entry name" value="Dynamin_GTPase"/>
</dbReference>
<dbReference type="Pfam" id="PF01031">
    <property type="entry name" value="Dynamin_M"/>
    <property type="match status" value="1"/>
</dbReference>
<dbReference type="InterPro" id="IPR022812">
    <property type="entry name" value="Dynamin"/>
</dbReference>
<protein>
    <submittedName>
        <fullName evidence="7">Dynamin-1-like protein</fullName>
    </submittedName>
</protein>
<proteinExistence type="inferred from homology"/>
<dbReference type="InterPro" id="IPR045063">
    <property type="entry name" value="Dynamin_N"/>
</dbReference>
<comment type="similarity">
    <text evidence="3">Belongs to the TRAFAC class dynamin-like GTPase superfamily. Dynamin/Fzo/YdjA family.</text>
</comment>
<dbReference type="InterPro" id="IPR000375">
    <property type="entry name" value="Dynamin_stalk"/>
</dbReference>
<dbReference type="GO" id="GO:0016559">
    <property type="term" value="P:peroxisome fission"/>
    <property type="evidence" value="ECO:0007669"/>
    <property type="project" value="TreeGrafter"/>
</dbReference>